<protein>
    <submittedName>
        <fullName evidence="2">Uncharacterized protein</fullName>
    </submittedName>
</protein>
<proteinExistence type="predicted"/>
<gene>
    <name evidence="2" type="ORF">O204_12620</name>
</gene>
<evidence type="ECO:0000313" key="2">
    <source>
        <dbReference type="EMBL" id="ERH48561.1"/>
    </source>
</evidence>
<feature type="compositionally biased region" description="Polar residues" evidence="1">
    <location>
        <begin position="24"/>
        <end position="40"/>
    </location>
</feature>
<dbReference type="EMBL" id="AVQG01000056">
    <property type="protein sequence ID" value="ERH48561.1"/>
    <property type="molecule type" value="Genomic_DNA"/>
</dbReference>
<organism evidence="2 3">
    <name type="scientific">Pseudomonas simiae</name>
    <dbReference type="NCBI Taxonomy" id="321846"/>
    <lineage>
        <taxon>Bacteria</taxon>
        <taxon>Pseudomonadati</taxon>
        <taxon>Pseudomonadota</taxon>
        <taxon>Gammaproteobacteria</taxon>
        <taxon>Pseudomonadales</taxon>
        <taxon>Pseudomonadaceae</taxon>
        <taxon>Pseudomonas</taxon>
    </lineage>
</organism>
<accession>U1SQM9</accession>
<feature type="region of interest" description="Disordered" evidence="1">
    <location>
        <begin position="1"/>
        <end position="40"/>
    </location>
</feature>
<dbReference type="Proteomes" id="UP000016504">
    <property type="component" value="Unassembled WGS sequence"/>
</dbReference>
<evidence type="ECO:0000313" key="3">
    <source>
        <dbReference type="Proteomes" id="UP000016504"/>
    </source>
</evidence>
<dbReference type="AlphaFoldDB" id="U1SQM9"/>
<comment type="caution">
    <text evidence="2">The sequence shown here is derived from an EMBL/GenBank/DDBJ whole genome shotgun (WGS) entry which is preliminary data.</text>
</comment>
<sequence length="40" mass="4841">MISMRRLTDTQARRNKPMRPATRHTITTTRLRQNRMVNTE</sequence>
<feature type="compositionally biased region" description="Basic and acidic residues" evidence="1">
    <location>
        <begin position="1"/>
        <end position="12"/>
    </location>
</feature>
<reference evidence="2 3" key="1">
    <citation type="submission" date="2013-08" db="EMBL/GenBank/DDBJ databases">
        <title>Biodegradation of aromatic compounds in biofilm forming Pseudomonas isolated from sewage sludge.</title>
        <authorList>
            <person name="Qureshi A."/>
            <person name="Ghosh S."/>
            <person name="Khardenavis A.A."/>
            <person name="Kapley A."/>
            <person name="Purohit H.J."/>
        </authorList>
    </citation>
    <scope>NUCLEOTIDE SEQUENCE [LARGE SCALE GENOMIC DNA]</scope>
    <source>
        <strain evidence="2 3">EGD-AQ6</strain>
    </source>
</reference>
<evidence type="ECO:0000256" key="1">
    <source>
        <dbReference type="SAM" id="MobiDB-lite"/>
    </source>
</evidence>
<name>U1SQM9_9PSED</name>